<dbReference type="AlphaFoldDB" id="A0A2Z7ADS1"/>
<proteinExistence type="inferred from homology"/>
<accession>A0A2Z7ADS1</accession>
<dbReference type="SUPFAM" id="SSF53335">
    <property type="entry name" value="S-adenosyl-L-methionine-dependent methyltransferases"/>
    <property type="match status" value="1"/>
</dbReference>
<dbReference type="InterPro" id="IPR005299">
    <property type="entry name" value="MeTrfase_7"/>
</dbReference>
<keyword evidence="3 6" id="KW-0808">Transferase</keyword>
<sequence>MAQLHAMVSCYVSARTRIKMTMNSENRVQNHVELARGSCTLGLYAMNGGEGPNSYVQNSSYQRGVVDVAKPIIEEEIDSKFDIENLYPTTLNSFRVADFGSSTGHNSFPAMQIITNAIEKKTRRGGMMASQIPDFHVFFNDQIMNDFNTLFNSLPPERQYYTAGVPGSFHGRLFPKASLHFAYCSCALNWLSDVPKALSDETSLAWNKARVHYTGARKQVFHAYSNQYAKDIGSFLEARAEELISGGLMALLVPAVPSFIGSEATFTTPTEFDLLGSCLVDMAKKGKLSEAKVDSFNFPLYFTIPQEFEEIIERNRSFTIERTEILNNPGKLTLTSCSARSMYLRAVFEGLLMNHFGSEIMDELFERYTKKLEASPIFADPSNEKSIIIFVLLKRKFE</sequence>
<keyword evidence="7" id="KW-1185">Reference proteome</keyword>
<evidence type="ECO:0000256" key="5">
    <source>
        <dbReference type="ARBA" id="ARBA00022842"/>
    </source>
</evidence>
<dbReference type="GO" id="GO:0008168">
    <property type="term" value="F:methyltransferase activity"/>
    <property type="evidence" value="ECO:0007669"/>
    <property type="project" value="UniProtKB-KW"/>
</dbReference>
<evidence type="ECO:0000313" key="6">
    <source>
        <dbReference type="EMBL" id="KZV19520.1"/>
    </source>
</evidence>
<dbReference type="Proteomes" id="UP000250235">
    <property type="component" value="Unassembled WGS sequence"/>
</dbReference>
<dbReference type="Gene3D" id="1.10.1200.270">
    <property type="entry name" value="Methyltransferase, alpha-helical capping domain"/>
    <property type="match status" value="1"/>
</dbReference>
<evidence type="ECO:0000256" key="2">
    <source>
        <dbReference type="ARBA" id="ARBA00022603"/>
    </source>
</evidence>
<keyword evidence="5" id="KW-0460">Magnesium</keyword>
<dbReference type="InterPro" id="IPR042086">
    <property type="entry name" value="MeTrfase_capping"/>
</dbReference>
<evidence type="ECO:0000256" key="3">
    <source>
        <dbReference type="ARBA" id="ARBA00022679"/>
    </source>
</evidence>
<evidence type="ECO:0000256" key="4">
    <source>
        <dbReference type="ARBA" id="ARBA00022723"/>
    </source>
</evidence>
<evidence type="ECO:0000256" key="1">
    <source>
        <dbReference type="ARBA" id="ARBA00007967"/>
    </source>
</evidence>
<dbReference type="GO" id="GO:0032259">
    <property type="term" value="P:methylation"/>
    <property type="evidence" value="ECO:0007669"/>
    <property type="project" value="UniProtKB-KW"/>
</dbReference>
<dbReference type="Pfam" id="PF03492">
    <property type="entry name" value="Methyltransf_7"/>
    <property type="match status" value="1"/>
</dbReference>
<reference evidence="6 7" key="1">
    <citation type="journal article" date="2015" name="Proc. Natl. Acad. Sci. U.S.A.">
        <title>The resurrection genome of Boea hygrometrica: A blueprint for survival of dehydration.</title>
        <authorList>
            <person name="Xiao L."/>
            <person name="Yang G."/>
            <person name="Zhang L."/>
            <person name="Yang X."/>
            <person name="Zhao S."/>
            <person name="Ji Z."/>
            <person name="Zhou Q."/>
            <person name="Hu M."/>
            <person name="Wang Y."/>
            <person name="Chen M."/>
            <person name="Xu Y."/>
            <person name="Jin H."/>
            <person name="Xiao X."/>
            <person name="Hu G."/>
            <person name="Bao F."/>
            <person name="Hu Y."/>
            <person name="Wan P."/>
            <person name="Li L."/>
            <person name="Deng X."/>
            <person name="Kuang T."/>
            <person name="Xiang C."/>
            <person name="Zhu J.K."/>
            <person name="Oliver M.J."/>
            <person name="He Y."/>
        </authorList>
    </citation>
    <scope>NUCLEOTIDE SEQUENCE [LARGE SCALE GENOMIC DNA]</scope>
    <source>
        <strain evidence="7">cv. XS01</strain>
    </source>
</reference>
<dbReference type="Gene3D" id="3.40.50.150">
    <property type="entry name" value="Vaccinia Virus protein VP39"/>
    <property type="match status" value="1"/>
</dbReference>
<keyword evidence="4" id="KW-0479">Metal-binding</keyword>
<evidence type="ECO:0000313" key="7">
    <source>
        <dbReference type="Proteomes" id="UP000250235"/>
    </source>
</evidence>
<comment type="similarity">
    <text evidence="1">Belongs to the methyltransferase superfamily. Type-7 methyltransferase family.</text>
</comment>
<keyword evidence="2 6" id="KW-0489">Methyltransferase</keyword>
<dbReference type="EMBL" id="KV016685">
    <property type="protein sequence ID" value="KZV19520.1"/>
    <property type="molecule type" value="Genomic_DNA"/>
</dbReference>
<dbReference type="PANTHER" id="PTHR31009">
    <property type="entry name" value="S-ADENOSYL-L-METHIONINE:CARBOXYL METHYLTRANSFERASE FAMILY PROTEIN"/>
    <property type="match status" value="1"/>
</dbReference>
<dbReference type="InterPro" id="IPR029063">
    <property type="entry name" value="SAM-dependent_MTases_sf"/>
</dbReference>
<protein>
    <submittedName>
        <fullName evidence="6">S-adenosyl-L-methionine-dependent methyltransferase superfamily protein isoform 1</fullName>
    </submittedName>
</protein>
<dbReference type="OrthoDB" id="1523883at2759"/>
<name>A0A2Z7ADS1_9LAMI</name>
<dbReference type="GO" id="GO:0046872">
    <property type="term" value="F:metal ion binding"/>
    <property type="evidence" value="ECO:0007669"/>
    <property type="project" value="UniProtKB-KW"/>
</dbReference>
<gene>
    <name evidence="6" type="ORF">F511_06382</name>
</gene>
<organism evidence="6 7">
    <name type="scientific">Dorcoceras hygrometricum</name>
    <dbReference type="NCBI Taxonomy" id="472368"/>
    <lineage>
        <taxon>Eukaryota</taxon>
        <taxon>Viridiplantae</taxon>
        <taxon>Streptophyta</taxon>
        <taxon>Embryophyta</taxon>
        <taxon>Tracheophyta</taxon>
        <taxon>Spermatophyta</taxon>
        <taxon>Magnoliopsida</taxon>
        <taxon>eudicotyledons</taxon>
        <taxon>Gunneridae</taxon>
        <taxon>Pentapetalae</taxon>
        <taxon>asterids</taxon>
        <taxon>lamiids</taxon>
        <taxon>Lamiales</taxon>
        <taxon>Gesneriaceae</taxon>
        <taxon>Didymocarpoideae</taxon>
        <taxon>Trichosporeae</taxon>
        <taxon>Loxocarpinae</taxon>
        <taxon>Dorcoceras</taxon>
    </lineage>
</organism>